<evidence type="ECO:0000259" key="6">
    <source>
        <dbReference type="PROSITE" id="PS51910"/>
    </source>
</evidence>
<evidence type="ECO:0000313" key="7">
    <source>
        <dbReference type="EMBL" id="MFM1348109.1"/>
    </source>
</evidence>
<organism evidence="7 8">
    <name type="scientific">Yersinia proxima</name>
    <dbReference type="NCBI Taxonomy" id="2890316"/>
    <lineage>
        <taxon>Bacteria</taxon>
        <taxon>Pseudomonadati</taxon>
        <taxon>Pseudomonadota</taxon>
        <taxon>Gammaproteobacteria</taxon>
        <taxon>Enterobacterales</taxon>
        <taxon>Yersiniaceae</taxon>
        <taxon>Yersinia</taxon>
    </lineage>
</organism>
<feature type="domain" description="GH18" evidence="6">
    <location>
        <begin position="4"/>
        <end position="313"/>
    </location>
</feature>
<dbReference type="GO" id="GO:0016787">
    <property type="term" value="F:hydrolase activity"/>
    <property type="evidence" value="ECO:0007669"/>
    <property type="project" value="UniProtKB-KW"/>
</dbReference>
<dbReference type="CDD" id="cd12214">
    <property type="entry name" value="ChiA1_BD"/>
    <property type="match status" value="1"/>
</dbReference>
<dbReference type="Pfam" id="PF00704">
    <property type="entry name" value="Glyco_hydro_18"/>
    <property type="match status" value="1"/>
</dbReference>
<dbReference type="EMBL" id="JBBEST010000009">
    <property type="protein sequence ID" value="MFM1348109.1"/>
    <property type="molecule type" value="Genomic_DNA"/>
</dbReference>
<evidence type="ECO:0000256" key="5">
    <source>
        <dbReference type="RuleBase" id="RU004453"/>
    </source>
</evidence>
<dbReference type="SUPFAM" id="SSF51055">
    <property type="entry name" value="Carbohydrate binding domain"/>
    <property type="match status" value="1"/>
</dbReference>
<dbReference type="EC" id="3.2.1.14" evidence="1"/>
<dbReference type="PANTHER" id="PTHR45708">
    <property type="entry name" value="ENDOCHITINASE"/>
    <property type="match status" value="1"/>
</dbReference>
<dbReference type="InterPro" id="IPR003610">
    <property type="entry name" value="CBM5/12"/>
</dbReference>
<dbReference type="PROSITE" id="PS51910">
    <property type="entry name" value="GH18_2"/>
    <property type="match status" value="1"/>
</dbReference>
<dbReference type="Proteomes" id="UP001629523">
    <property type="component" value="Unassembled WGS sequence"/>
</dbReference>
<evidence type="ECO:0000313" key="8">
    <source>
        <dbReference type="Proteomes" id="UP001629523"/>
    </source>
</evidence>
<evidence type="ECO:0000256" key="2">
    <source>
        <dbReference type="ARBA" id="ARBA00022801"/>
    </source>
</evidence>
<keyword evidence="2 4" id="KW-0378">Hydrolase</keyword>
<reference evidence="7 8" key="1">
    <citation type="journal article" date="2024" name="Infect. Genet. Evol.">
        <title>Characteristics and comparative genome analysis of Yersinia enterocolitica and related species associated with human infections in Switzerland 2019-2023.</title>
        <authorList>
            <person name="Stevens M.J.A."/>
            <person name="Horlbog J.A."/>
            <person name="Diethelm A."/>
            <person name="Stephan R."/>
            <person name="Nuesch-Inderbinen M."/>
        </authorList>
    </citation>
    <scope>NUCLEOTIDE SEQUENCE [LARGE SCALE GENOMIC DNA]</scope>
    <source>
        <strain evidence="7 8">N20-0302</strain>
    </source>
</reference>
<dbReference type="Gene3D" id="2.10.10.20">
    <property type="entry name" value="Carbohydrate-binding module superfamily 5/12"/>
    <property type="match status" value="1"/>
</dbReference>
<dbReference type="SUPFAM" id="SSF51445">
    <property type="entry name" value="(Trans)glycosidases"/>
    <property type="match status" value="1"/>
</dbReference>
<dbReference type="RefSeq" id="WP_050077757.1">
    <property type="nucleotide sequence ID" value="NZ_CABHYU010000268.1"/>
</dbReference>
<dbReference type="InterPro" id="IPR001223">
    <property type="entry name" value="Glyco_hydro18_cat"/>
</dbReference>
<comment type="similarity">
    <text evidence="5">Belongs to the glycosyl hydrolase 18 family.</text>
</comment>
<dbReference type="InterPro" id="IPR036573">
    <property type="entry name" value="CBM_sf_5/12"/>
</dbReference>
<evidence type="ECO:0000256" key="1">
    <source>
        <dbReference type="ARBA" id="ARBA00012729"/>
    </source>
</evidence>
<name>A0ABW9F1R4_9GAMM</name>
<dbReference type="InterPro" id="IPR050542">
    <property type="entry name" value="Glycosyl_Hydrlase18_Chitinase"/>
</dbReference>
<evidence type="ECO:0000256" key="3">
    <source>
        <dbReference type="ARBA" id="ARBA00023295"/>
    </source>
</evidence>
<proteinExistence type="inferred from homology"/>
<dbReference type="Pfam" id="PF02839">
    <property type="entry name" value="CBM_5_12"/>
    <property type="match status" value="1"/>
</dbReference>
<keyword evidence="3 4" id="KW-0326">Glycosidase</keyword>
<evidence type="ECO:0000256" key="4">
    <source>
        <dbReference type="RuleBase" id="RU000489"/>
    </source>
</evidence>
<sequence length="368" mass="41797">MKGNIVMGFWHNWPTESGNGYKGGSFKEMDLTSIPLNYNVIVVAFMKVIDGSNDHIPDFRPYKYTDIEFRRQIDTLHSQGRKVLISLGGADADIVMHNGDEVALAERIKQLSDKFGFDGLDIDLEQKAITAGNNQKVIPAALRMVKDHYKLQGKNFIISMAPEFPYLQKGREYEEYIINLEGYYDFIAPQFYNQGGDGVWVDNIGWLAQDNNQSKADFLYYLSESIVTGTRNFIKIPSNKFIIGLPSNNDAAATGYVINAEDVKETFSRLQSAGLPIRGLMTWSVNWDAGTNSAGKDYNWEFINRFGYLTENDVVPELVENNWIANVRYEDGDRVLWNGIVYSCVMRHESNIYWTPENAASLWNIGSH</sequence>
<dbReference type="Gene3D" id="3.20.20.80">
    <property type="entry name" value="Glycosidases"/>
    <property type="match status" value="1"/>
</dbReference>
<dbReference type="InterPro" id="IPR017853">
    <property type="entry name" value="GH"/>
</dbReference>
<dbReference type="PANTHER" id="PTHR45708:SF49">
    <property type="entry name" value="ENDOCHITINASE"/>
    <property type="match status" value="1"/>
</dbReference>
<gene>
    <name evidence="7" type="ORF">WFP14_16265</name>
</gene>
<dbReference type="InterPro" id="IPR001579">
    <property type="entry name" value="Glyco_hydro_18_chit_AS"/>
</dbReference>
<protein>
    <recommendedName>
        <fullName evidence="1">chitinase</fullName>
        <ecNumber evidence="1">3.2.1.14</ecNumber>
    </recommendedName>
</protein>
<comment type="caution">
    <text evidence="7">The sequence shown here is derived from an EMBL/GenBank/DDBJ whole genome shotgun (WGS) entry which is preliminary data.</text>
</comment>
<keyword evidence="8" id="KW-1185">Reference proteome</keyword>
<accession>A0ABW9F1R4</accession>
<dbReference type="PROSITE" id="PS01095">
    <property type="entry name" value="GH18_1"/>
    <property type="match status" value="1"/>
</dbReference>